<feature type="domain" description="DC1" evidence="2">
    <location>
        <begin position="96"/>
        <end position="144"/>
    </location>
</feature>
<evidence type="ECO:0000259" key="2">
    <source>
        <dbReference type="Pfam" id="PF03107"/>
    </source>
</evidence>
<dbReference type="SUPFAM" id="SSF57889">
    <property type="entry name" value="Cysteine-rich domain"/>
    <property type="match status" value="1"/>
</dbReference>
<evidence type="ECO:0000256" key="1">
    <source>
        <dbReference type="ARBA" id="ARBA00022737"/>
    </source>
</evidence>
<dbReference type="InterPro" id="IPR004146">
    <property type="entry name" value="DC1"/>
</dbReference>
<dbReference type="PANTHER" id="PTHR46288:SF17">
    <property type="entry name" value="CYSTEINE_HISTIDINE-RICH C1 DOMAIN PROTEIN"/>
    <property type="match status" value="1"/>
</dbReference>
<dbReference type="Pfam" id="PF03107">
    <property type="entry name" value="C1_2"/>
    <property type="match status" value="2"/>
</dbReference>
<keyword evidence="4" id="KW-1185">Reference proteome</keyword>
<proteinExistence type="predicted"/>
<evidence type="ECO:0000313" key="4">
    <source>
        <dbReference type="Proteomes" id="UP001141552"/>
    </source>
</evidence>
<dbReference type="Proteomes" id="UP001141552">
    <property type="component" value="Unassembled WGS sequence"/>
</dbReference>
<dbReference type="PANTHER" id="PTHR46288">
    <property type="entry name" value="PHORBOL-ESTER/DAG-TYPE DOMAIN-CONTAINING PROTEIN"/>
    <property type="match status" value="1"/>
</dbReference>
<dbReference type="EMBL" id="JAKUCV010004314">
    <property type="protein sequence ID" value="KAJ4835743.1"/>
    <property type="molecule type" value="Genomic_DNA"/>
</dbReference>
<organism evidence="3 4">
    <name type="scientific">Turnera subulata</name>
    <dbReference type="NCBI Taxonomy" id="218843"/>
    <lineage>
        <taxon>Eukaryota</taxon>
        <taxon>Viridiplantae</taxon>
        <taxon>Streptophyta</taxon>
        <taxon>Embryophyta</taxon>
        <taxon>Tracheophyta</taxon>
        <taxon>Spermatophyta</taxon>
        <taxon>Magnoliopsida</taxon>
        <taxon>eudicotyledons</taxon>
        <taxon>Gunneridae</taxon>
        <taxon>Pentapetalae</taxon>
        <taxon>rosids</taxon>
        <taxon>fabids</taxon>
        <taxon>Malpighiales</taxon>
        <taxon>Passifloraceae</taxon>
        <taxon>Turnera</taxon>
    </lineage>
</organism>
<dbReference type="OrthoDB" id="1483207at2759"/>
<evidence type="ECO:0000313" key="3">
    <source>
        <dbReference type="EMBL" id="KAJ4835743.1"/>
    </source>
</evidence>
<dbReference type="InterPro" id="IPR046349">
    <property type="entry name" value="C1-like_sf"/>
</dbReference>
<reference evidence="3" key="1">
    <citation type="submission" date="2022-02" db="EMBL/GenBank/DDBJ databases">
        <authorList>
            <person name="Henning P.M."/>
            <person name="McCubbin A.G."/>
            <person name="Shore J.S."/>
        </authorList>
    </citation>
    <scope>NUCLEOTIDE SEQUENCE</scope>
    <source>
        <strain evidence="3">F60SS</strain>
        <tissue evidence="3">Leaves</tissue>
    </source>
</reference>
<feature type="domain" description="DC1" evidence="2">
    <location>
        <begin position="212"/>
        <end position="257"/>
    </location>
</feature>
<dbReference type="AlphaFoldDB" id="A0A9Q0FQ82"/>
<gene>
    <name evidence="3" type="ORF">Tsubulata_043216</name>
</gene>
<comment type="caution">
    <text evidence="3">The sequence shown here is derived from an EMBL/GenBank/DDBJ whole genome shotgun (WGS) entry which is preliminary data.</text>
</comment>
<name>A0A9Q0FQ82_9ROSI</name>
<protein>
    <recommendedName>
        <fullName evidence="2">DC1 domain-containing protein</fullName>
    </recommendedName>
</protein>
<sequence>MATLIRRQELRGGIVGLMMVFPDCGRREKIVLRVSGEARGGSYGRQWAMRSDGSDGKRQWFCSLTPIGFEVARSGEQRPIRGKMEAAEQPNILYHFSHQHPLEYCTISTSTGNATTCYGCSLEIVPGKDYYSCKTCLFSLHPVCSSMPRKAQHPAHPNRHLTLTVSPPSDLNKNLSCGVCQQPISGFYYNVVGCSIYYHILCSSLPLSVTIPSHPHPLKIQFSPPYDFRCDLCEEPSYRGWLYRCRFCEFDAHTACAIFNQIAHGMPLTDGKMDHGSESNDQLMQLMAQRAMSGIGERNDHQEIVSGTTVTGWDERLRSPKEDLQIKGPLTDQLMGLKRTKPYMPSSFGNTGEQSRDYYPSITMSSDQDLTIPSYQFSDLCFSIDLLNSYPSNQGTKEDDVKAIVPQAAAQGNIHLDIVAMPKGYDPRDPRQVQAKLNLTNKAISNPLFVRPENLPEPAFSARNEGQRMPIGFEARTGIKEPATTQQDTVSFDPFSFISFQVYGKFKVPSLVEGPYLLLQPKL</sequence>
<keyword evidence="1" id="KW-0677">Repeat</keyword>
<reference evidence="3" key="2">
    <citation type="journal article" date="2023" name="Plants (Basel)">
        <title>Annotation of the Turnera subulata (Passifloraceae) Draft Genome Reveals the S-Locus Evolved after the Divergence of Turneroideae from Passifloroideae in a Stepwise Manner.</title>
        <authorList>
            <person name="Henning P.M."/>
            <person name="Roalson E.H."/>
            <person name="Mir W."/>
            <person name="McCubbin A.G."/>
            <person name="Shore J.S."/>
        </authorList>
    </citation>
    <scope>NUCLEOTIDE SEQUENCE</scope>
    <source>
        <strain evidence="3">F60SS</strain>
    </source>
</reference>
<accession>A0A9Q0FQ82</accession>